<evidence type="ECO:0000313" key="3">
    <source>
        <dbReference type="Proteomes" id="UP000187406"/>
    </source>
</evidence>
<dbReference type="EMBL" id="BDDD01003510">
    <property type="protein sequence ID" value="GAV85247.1"/>
    <property type="molecule type" value="Genomic_DNA"/>
</dbReference>
<sequence length="102" mass="11219">MVIMGFLLVMMVVVKDLMMDVGLVMNGGYGDKRWQWCVGEFDCGDEFGSSRFFVGLQNVCGCFYAFCVSRLWQLDCGDGDGGSFRVGCSGGLSYTDESTSRN</sequence>
<keyword evidence="1" id="KW-0732">Signal</keyword>
<evidence type="ECO:0000256" key="1">
    <source>
        <dbReference type="SAM" id="SignalP"/>
    </source>
</evidence>
<dbReference type="AlphaFoldDB" id="A0A1Q3CYD3"/>
<gene>
    <name evidence="2" type="ORF">CFOL_v3_28685</name>
</gene>
<feature type="chain" id="PRO_5012139865" description="Transmembrane protein" evidence="1">
    <location>
        <begin position="17"/>
        <end position="102"/>
    </location>
</feature>
<protein>
    <recommendedName>
        <fullName evidence="4">Transmembrane protein</fullName>
    </recommendedName>
</protein>
<proteinExistence type="predicted"/>
<organism evidence="2 3">
    <name type="scientific">Cephalotus follicularis</name>
    <name type="common">Albany pitcher plant</name>
    <dbReference type="NCBI Taxonomy" id="3775"/>
    <lineage>
        <taxon>Eukaryota</taxon>
        <taxon>Viridiplantae</taxon>
        <taxon>Streptophyta</taxon>
        <taxon>Embryophyta</taxon>
        <taxon>Tracheophyta</taxon>
        <taxon>Spermatophyta</taxon>
        <taxon>Magnoliopsida</taxon>
        <taxon>eudicotyledons</taxon>
        <taxon>Gunneridae</taxon>
        <taxon>Pentapetalae</taxon>
        <taxon>rosids</taxon>
        <taxon>fabids</taxon>
        <taxon>Oxalidales</taxon>
        <taxon>Cephalotaceae</taxon>
        <taxon>Cephalotus</taxon>
    </lineage>
</organism>
<reference evidence="3" key="1">
    <citation type="submission" date="2016-04" db="EMBL/GenBank/DDBJ databases">
        <title>Cephalotus genome sequencing.</title>
        <authorList>
            <person name="Fukushima K."/>
            <person name="Hasebe M."/>
            <person name="Fang X."/>
        </authorList>
    </citation>
    <scope>NUCLEOTIDE SEQUENCE [LARGE SCALE GENOMIC DNA]</scope>
    <source>
        <strain evidence="3">cv. St1</strain>
    </source>
</reference>
<dbReference type="InParanoid" id="A0A1Q3CYD3"/>
<dbReference type="Proteomes" id="UP000187406">
    <property type="component" value="Unassembled WGS sequence"/>
</dbReference>
<evidence type="ECO:0008006" key="4">
    <source>
        <dbReference type="Google" id="ProtNLM"/>
    </source>
</evidence>
<keyword evidence="3" id="KW-1185">Reference proteome</keyword>
<name>A0A1Q3CYD3_CEPFO</name>
<evidence type="ECO:0000313" key="2">
    <source>
        <dbReference type="EMBL" id="GAV85247.1"/>
    </source>
</evidence>
<feature type="signal peptide" evidence="1">
    <location>
        <begin position="1"/>
        <end position="16"/>
    </location>
</feature>
<comment type="caution">
    <text evidence="2">The sequence shown here is derived from an EMBL/GenBank/DDBJ whole genome shotgun (WGS) entry which is preliminary data.</text>
</comment>
<accession>A0A1Q3CYD3</accession>